<evidence type="ECO:0000313" key="2">
    <source>
        <dbReference type="Proteomes" id="UP000244956"/>
    </source>
</evidence>
<keyword evidence="2" id="KW-1185">Reference proteome</keyword>
<organism evidence="1 2">
    <name type="scientific">Marinilabilia rubra</name>
    <dbReference type="NCBI Taxonomy" id="2162893"/>
    <lineage>
        <taxon>Bacteria</taxon>
        <taxon>Pseudomonadati</taxon>
        <taxon>Bacteroidota</taxon>
        <taxon>Bacteroidia</taxon>
        <taxon>Marinilabiliales</taxon>
        <taxon>Marinilabiliaceae</taxon>
        <taxon>Marinilabilia</taxon>
    </lineage>
</organism>
<evidence type="ECO:0000313" key="1">
    <source>
        <dbReference type="EMBL" id="PWD99366.1"/>
    </source>
</evidence>
<proteinExistence type="predicted"/>
<dbReference type="EMBL" id="QEWP01000007">
    <property type="protein sequence ID" value="PWD99366.1"/>
    <property type="molecule type" value="Genomic_DNA"/>
</dbReference>
<comment type="caution">
    <text evidence="1">The sequence shown here is derived from an EMBL/GenBank/DDBJ whole genome shotgun (WGS) entry which is preliminary data.</text>
</comment>
<protein>
    <submittedName>
        <fullName evidence="1">Uncharacterized protein</fullName>
    </submittedName>
</protein>
<sequence>MLACPFSGPAESGKPKWATFKTLRNGRKFWFSRADWFKRTSPDIGFVKFFWKTLKNNNRDFGLFLGQCQKGQIRKRHFGKRISNLSRCLTCLLE</sequence>
<gene>
    <name evidence="1" type="ORF">DDZ16_10160</name>
</gene>
<name>A0A2U2B8J9_9BACT</name>
<reference evidence="1 2" key="1">
    <citation type="submission" date="2018-05" db="EMBL/GenBank/DDBJ databases">
        <title>Marinilabilia rubrum sp. nov., isolated from saltern sediment.</title>
        <authorList>
            <person name="Zhang R."/>
        </authorList>
    </citation>
    <scope>NUCLEOTIDE SEQUENCE [LARGE SCALE GENOMIC DNA]</scope>
    <source>
        <strain evidence="1 2">WTE16</strain>
    </source>
</reference>
<accession>A0A2U2B8J9</accession>
<dbReference type="AlphaFoldDB" id="A0A2U2B8J9"/>
<dbReference type="Proteomes" id="UP000244956">
    <property type="component" value="Unassembled WGS sequence"/>
</dbReference>